<feature type="region of interest" description="Disordered" evidence="1">
    <location>
        <begin position="12"/>
        <end position="77"/>
    </location>
</feature>
<protein>
    <submittedName>
        <fullName evidence="3">Uncharacterized protein</fullName>
    </submittedName>
</protein>
<evidence type="ECO:0000313" key="3">
    <source>
        <dbReference type="EMBL" id="KAF2734361.1"/>
    </source>
</evidence>
<proteinExistence type="predicted"/>
<keyword evidence="4" id="KW-1185">Reference proteome</keyword>
<evidence type="ECO:0000256" key="1">
    <source>
        <dbReference type="SAM" id="MobiDB-lite"/>
    </source>
</evidence>
<feature type="transmembrane region" description="Helical" evidence="2">
    <location>
        <begin position="116"/>
        <end position="141"/>
    </location>
</feature>
<sequence>MHSPTIVFTVTITHLSPAPPHQPTTTTTTTSSTSFPPPPTTFETHISPPKSAPPNSPPTSPQAPAHSYPNPPPRLSTVYGVARGTPRAFLAASAMQTAVPIPAAQGPHVDWPDIPIWLMVCVYALIFVMSVWAVVVHLVHFPPAWFGGSRQARDKKEKKEKKEEGKKRGWLLNFLRLRLRLRLRRRALYSPRDNTASDDDASYAPPTSAYSTGSTPSWLAGDATSMPLRNRNRNRPVSGSRDEEELPLLASSASIHGTLPIRTRSAAMMSLTATAVPTCTRSDQGCRDSGSVDEEELPLLVASSAGIHGTFPIRTHSWGMDLLTATAVSPTNLLLPRPGEGVRRRTSAEWIAARSEFDEGSGWCAVSGDLESGNAKRVGGDVSKVCGKEVRKEEGGTTWLEKVDDGVTGLVNRMTGWMAQDGGDEELVLPLRKDAV</sequence>
<accession>A0A9P4R0R1</accession>
<gene>
    <name evidence="3" type="ORF">EJ04DRAFT_523770</name>
</gene>
<dbReference type="EMBL" id="ML996149">
    <property type="protein sequence ID" value="KAF2734361.1"/>
    <property type="molecule type" value="Genomic_DNA"/>
</dbReference>
<evidence type="ECO:0000313" key="4">
    <source>
        <dbReference type="Proteomes" id="UP000799444"/>
    </source>
</evidence>
<name>A0A9P4R0R1_9PLEO</name>
<dbReference type="AlphaFoldDB" id="A0A9P4R0R1"/>
<keyword evidence="2" id="KW-1133">Transmembrane helix</keyword>
<feature type="compositionally biased region" description="Low complexity" evidence="1">
    <location>
        <begin position="23"/>
        <end position="34"/>
    </location>
</feature>
<feature type="region of interest" description="Disordered" evidence="1">
    <location>
        <begin position="192"/>
        <end position="245"/>
    </location>
</feature>
<organism evidence="3 4">
    <name type="scientific">Polyplosphaeria fusca</name>
    <dbReference type="NCBI Taxonomy" id="682080"/>
    <lineage>
        <taxon>Eukaryota</taxon>
        <taxon>Fungi</taxon>
        <taxon>Dikarya</taxon>
        <taxon>Ascomycota</taxon>
        <taxon>Pezizomycotina</taxon>
        <taxon>Dothideomycetes</taxon>
        <taxon>Pleosporomycetidae</taxon>
        <taxon>Pleosporales</taxon>
        <taxon>Tetraplosphaeriaceae</taxon>
        <taxon>Polyplosphaeria</taxon>
    </lineage>
</organism>
<keyword evidence="2" id="KW-0812">Transmembrane</keyword>
<comment type="caution">
    <text evidence="3">The sequence shown here is derived from an EMBL/GenBank/DDBJ whole genome shotgun (WGS) entry which is preliminary data.</text>
</comment>
<dbReference type="Proteomes" id="UP000799444">
    <property type="component" value="Unassembled WGS sequence"/>
</dbReference>
<evidence type="ECO:0000256" key="2">
    <source>
        <dbReference type="SAM" id="Phobius"/>
    </source>
</evidence>
<reference evidence="3" key="1">
    <citation type="journal article" date="2020" name="Stud. Mycol.">
        <title>101 Dothideomycetes genomes: a test case for predicting lifestyles and emergence of pathogens.</title>
        <authorList>
            <person name="Haridas S."/>
            <person name="Albert R."/>
            <person name="Binder M."/>
            <person name="Bloem J."/>
            <person name="Labutti K."/>
            <person name="Salamov A."/>
            <person name="Andreopoulos B."/>
            <person name="Baker S."/>
            <person name="Barry K."/>
            <person name="Bills G."/>
            <person name="Bluhm B."/>
            <person name="Cannon C."/>
            <person name="Castanera R."/>
            <person name="Culley D."/>
            <person name="Daum C."/>
            <person name="Ezra D."/>
            <person name="Gonzalez J."/>
            <person name="Henrissat B."/>
            <person name="Kuo A."/>
            <person name="Liang C."/>
            <person name="Lipzen A."/>
            <person name="Lutzoni F."/>
            <person name="Magnuson J."/>
            <person name="Mondo S."/>
            <person name="Nolan M."/>
            <person name="Ohm R."/>
            <person name="Pangilinan J."/>
            <person name="Park H.-J."/>
            <person name="Ramirez L."/>
            <person name="Alfaro M."/>
            <person name="Sun H."/>
            <person name="Tritt A."/>
            <person name="Yoshinaga Y."/>
            <person name="Zwiers L.-H."/>
            <person name="Turgeon B."/>
            <person name="Goodwin S."/>
            <person name="Spatafora J."/>
            <person name="Crous P."/>
            <person name="Grigoriev I."/>
        </authorList>
    </citation>
    <scope>NUCLEOTIDE SEQUENCE</scope>
    <source>
        <strain evidence="3">CBS 125425</strain>
    </source>
</reference>
<feature type="compositionally biased region" description="Pro residues" evidence="1">
    <location>
        <begin position="50"/>
        <end position="61"/>
    </location>
</feature>
<keyword evidence="2" id="KW-0472">Membrane</keyword>
<feature type="compositionally biased region" description="Polar residues" evidence="1">
    <location>
        <begin position="208"/>
        <end position="217"/>
    </location>
</feature>